<sequence>MIEEFFEVYGDYIEAITYILKNGITAPGINIPSVSHLNLADGIDEIREELDLDSQSIQSLIIMTSKANPHWDKSAAVDNDRNALNIIETTDLRPLGYGPGNLRQYFTPDDVKWVCDDHYPEDHGEVIEEQQELVIIGEDLEDPPEEEEP</sequence>
<keyword evidence="2" id="KW-1185">Reference proteome</keyword>
<organism evidence="1 2">
    <name type="scientific">Modicella reniformis</name>
    <dbReference type="NCBI Taxonomy" id="1440133"/>
    <lineage>
        <taxon>Eukaryota</taxon>
        <taxon>Fungi</taxon>
        <taxon>Fungi incertae sedis</taxon>
        <taxon>Mucoromycota</taxon>
        <taxon>Mortierellomycotina</taxon>
        <taxon>Mortierellomycetes</taxon>
        <taxon>Mortierellales</taxon>
        <taxon>Mortierellaceae</taxon>
        <taxon>Modicella</taxon>
    </lineage>
</organism>
<accession>A0A9P6IHL7</accession>
<proteinExistence type="predicted"/>
<evidence type="ECO:0000313" key="2">
    <source>
        <dbReference type="Proteomes" id="UP000749646"/>
    </source>
</evidence>
<dbReference type="EMBL" id="JAAAHW010011740">
    <property type="protein sequence ID" value="KAF9917753.1"/>
    <property type="molecule type" value="Genomic_DNA"/>
</dbReference>
<dbReference type="AlphaFoldDB" id="A0A9P6IHL7"/>
<protein>
    <submittedName>
        <fullName evidence="1">Uncharacterized protein</fullName>
    </submittedName>
</protein>
<name>A0A9P6IHL7_9FUNG</name>
<dbReference type="Proteomes" id="UP000749646">
    <property type="component" value="Unassembled WGS sequence"/>
</dbReference>
<reference evidence="1" key="1">
    <citation type="journal article" date="2020" name="Fungal Divers.">
        <title>Resolving the Mortierellaceae phylogeny through synthesis of multi-gene phylogenetics and phylogenomics.</title>
        <authorList>
            <person name="Vandepol N."/>
            <person name="Liber J."/>
            <person name="Desiro A."/>
            <person name="Na H."/>
            <person name="Kennedy M."/>
            <person name="Barry K."/>
            <person name="Grigoriev I.V."/>
            <person name="Miller A.N."/>
            <person name="O'Donnell K."/>
            <person name="Stajich J.E."/>
            <person name="Bonito G."/>
        </authorList>
    </citation>
    <scope>NUCLEOTIDE SEQUENCE</scope>
    <source>
        <strain evidence="1">MES-2147</strain>
    </source>
</reference>
<comment type="caution">
    <text evidence="1">The sequence shown here is derived from an EMBL/GenBank/DDBJ whole genome shotgun (WGS) entry which is preliminary data.</text>
</comment>
<gene>
    <name evidence="1" type="ORF">BGZ65_012748</name>
</gene>
<dbReference type="OrthoDB" id="10555337at2759"/>
<evidence type="ECO:0000313" key="1">
    <source>
        <dbReference type="EMBL" id="KAF9917753.1"/>
    </source>
</evidence>
<feature type="non-terminal residue" evidence="1">
    <location>
        <position position="149"/>
    </location>
</feature>